<reference evidence="5" key="1">
    <citation type="submission" date="2016-11" db="EMBL/GenBank/DDBJ databases">
        <authorList>
            <person name="Varghese N."/>
            <person name="Submissions S."/>
        </authorList>
    </citation>
    <scope>NUCLEOTIDE SEQUENCE [LARGE SCALE GENOMIC DNA]</scope>
    <source>
        <strain evidence="5">DSM 26134</strain>
    </source>
</reference>
<organism evidence="4 5">
    <name type="scientific">Reichenbachiella agariperforans</name>
    <dbReference type="NCBI Taxonomy" id="156994"/>
    <lineage>
        <taxon>Bacteria</taxon>
        <taxon>Pseudomonadati</taxon>
        <taxon>Bacteroidota</taxon>
        <taxon>Cytophagia</taxon>
        <taxon>Cytophagales</taxon>
        <taxon>Reichenbachiellaceae</taxon>
        <taxon>Reichenbachiella</taxon>
    </lineage>
</organism>
<dbReference type="STRING" id="156994.SAMN04488028_10138"/>
<evidence type="ECO:0000256" key="1">
    <source>
        <dbReference type="ARBA" id="ARBA00006252"/>
    </source>
</evidence>
<dbReference type="Proteomes" id="UP000184474">
    <property type="component" value="Unassembled WGS sequence"/>
</dbReference>
<dbReference type="PANTHER" id="PTHR10204:SF34">
    <property type="entry name" value="NAD(P)H DEHYDROGENASE [QUINONE] 1 ISOFORM 1"/>
    <property type="match status" value="1"/>
</dbReference>
<dbReference type="InterPro" id="IPR051545">
    <property type="entry name" value="NAD(P)H_dehydrogenase_qn"/>
</dbReference>
<dbReference type="AlphaFoldDB" id="A0A1M6J4A4"/>
<feature type="domain" description="Flavodoxin-like fold" evidence="3">
    <location>
        <begin position="4"/>
        <end position="182"/>
    </location>
</feature>
<dbReference type="InterPro" id="IPR003680">
    <property type="entry name" value="Flavodoxin_fold"/>
</dbReference>
<dbReference type="Gene3D" id="3.40.50.360">
    <property type="match status" value="1"/>
</dbReference>
<evidence type="ECO:0000259" key="3">
    <source>
        <dbReference type="Pfam" id="PF02525"/>
    </source>
</evidence>
<dbReference type="Pfam" id="PF02525">
    <property type="entry name" value="Flavodoxin_2"/>
    <property type="match status" value="1"/>
</dbReference>
<evidence type="ECO:0000313" key="5">
    <source>
        <dbReference type="Proteomes" id="UP000184474"/>
    </source>
</evidence>
<gene>
    <name evidence="4" type="ORF">SAMN04488028_10138</name>
</gene>
<keyword evidence="5" id="KW-1185">Reference proteome</keyword>
<accession>A0A1M6J4A4</accession>
<proteinExistence type="inferred from homology"/>
<dbReference type="RefSeq" id="WP_245816763.1">
    <property type="nucleotide sequence ID" value="NZ_FRAA01000001.1"/>
</dbReference>
<dbReference type="GO" id="GO:0003955">
    <property type="term" value="F:NAD(P)H dehydrogenase (quinone) activity"/>
    <property type="evidence" value="ECO:0007669"/>
    <property type="project" value="TreeGrafter"/>
</dbReference>
<evidence type="ECO:0000256" key="2">
    <source>
        <dbReference type="ARBA" id="ARBA00023002"/>
    </source>
</evidence>
<sequence length="193" mass="22096">MINKVLIINGNTDVNGLSTALVNAYENGVQNAEVRTIHLHELAFDVQLRQGYKKVQELEPDLEDAITQIKWCDHMVWIHPIWWYGFPALMKGFIDRTFLPGVTFKFEEGKVFPNQLLKGKTARIITTGDSPEWYYRWVMKQPATHQLKKGTLEFCGVKPVKTTFFGSVNKSTPEIRAKWLDKVTALAARETKG</sequence>
<protein>
    <submittedName>
        <fullName evidence="4">Putative NADPH-quinone reductase (Modulator of drug activity B)</fullName>
    </submittedName>
</protein>
<dbReference type="PANTHER" id="PTHR10204">
    <property type="entry name" value="NAD P H OXIDOREDUCTASE-RELATED"/>
    <property type="match status" value="1"/>
</dbReference>
<dbReference type="SUPFAM" id="SSF52218">
    <property type="entry name" value="Flavoproteins"/>
    <property type="match status" value="1"/>
</dbReference>
<name>A0A1M6J4A4_REIAG</name>
<dbReference type="EMBL" id="FRAA01000001">
    <property type="protein sequence ID" value="SHJ41536.1"/>
    <property type="molecule type" value="Genomic_DNA"/>
</dbReference>
<evidence type="ECO:0000313" key="4">
    <source>
        <dbReference type="EMBL" id="SHJ41536.1"/>
    </source>
</evidence>
<dbReference type="InterPro" id="IPR029039">
    <property type="entry name" value="Flavoprotein-like_sf"/>
</dbReference>
<comment type="similarity">
    <text evidence="1">Belongs to the NAD(P)H dehydrogenase (quinone) family.</text>
</comment>
<keyword evidence="2" id="KW-0560">Oxidoreductase</keyword>
<dbReference type="GO" id="GO:0005829">
    <property type="term" value="C:cytosol"/>
    <property type="evidence" value="ECO:0007669"/>
    <property type="project" value="TreeGrafter"/>
</dbReference>